<dbReference type="Proteomes" id="UP000646308">
    <property type="component" value="Unassembled WGS sequence"/>
</dbReference>
<accession>A0A2T4MIT3</accession>
<gene>
    <name evidence="2" type="ORF">GLV84_10750</name>
</gene>
<keyword evidence="1" id="KW-0812">Transmembrane</keyword>
<evidence type="ECO:0000313" key="2">
    <source>
        <dbReference type="EMBL" id="NJI03306.1"/>
    </source>
</evidence>
<dbReference type="InterPro" id="IPR018770">
    <property type="entry name" value="ChloroindolylP_hydrolase"/>
</dbReference>
<sequence length="211" mass="25023">MRYQISRLFGGLVGIPVAIGAFITSIFTLDFMLIYDILIGSAGFILGYIPTQRLTSRSYLKELNLSRKDYRYITHQIHTAQNKIKRIFKTFINVRSINDFKLVNDIYRISRTVNTTVRQRPDLFYNIESFYYTHIDNALNLIESYTRLAKMPAKSAEERQMLQQTRITLEEVRRTLVADLKEVNAQDYNQLDTEMRLNKMYQKRKEMEHEK</sequence>
<proteinExistence type="predicted"/>
<dbReference type="GO" id="GO:0016787">
    <property type="term" value="F:hydrolase activity"/>
    <property type="evidence" value="ECO:0007669"/>
    <property type="project" value="UniProtKB-KW"/>
</dbReference>
<protein>
    <submittedName>
        <fullName evidence="2">5-bromo-4-chloroindolyl phosphate hydrolase</fullName>
    </submittedName>
</protein>
<dbReference type="Pfam" id="PF10112">
    <property type="entry name" value="Halogen_Hydrol"/>
    <property type="match status" value="1"/>
</dbReference>
<reference evidence="2" key="1">
    <citation type="submission" date="2019-11" db="EMBL/GenBank/DDBJ databases">
        <title>Whole genome comparisons of Staphylococcus agnetis isolates from cattle and chickens.</title>
        <authorList>
            <person name="Rhoads D."/>
            <person name="Shwani A."/>
            <person name="Adkins P."/>
            <person name="Calcutt M."/>
            <person name="Middleton J."/>
        </authorList>
    </citation>
    <scope>NUCLEOTIDE SEQUENCE</scope>
    <source>
        <strain evidence="2">1387</strain>
    </source>
</reference>
<dbReference type="EMBL" id="WMFL01000083">
    <property type="protein sequence ID" value="NJI03306.1"/>
    <property type="molecule type" value="Genomic_DNA"/>
</dbReference>
<keyword evidence="1" id="KW-1133">Transmembrane helix</keyword>
<feature type="transmembrane region" description="Helical" evidence="1">
    <location>
        <begin position="7"/>
        <end position="27"/>
    </location>
</feature>
<feature type="transmembrane region" description="Helical" evidence="1">
    <location>
        <begin position="33"/>
        <end position="51"/>
    </location>
</feature>
<name>A0A2T4MIT3_9STAP</name>
<dbReference type="GeneID" id="57691527"/>
<evidence type="ECO:0000313" key="3">
    <source>
        <dbReference type="Proteomes" id="UP000646308"/>
    </source>
</evidence>
<keyword evidence="2" id="KW-0378">Hydrolase</keyword>
<keyword evidence="1" id="KW-0472">Membrane</keyword>
<organism evidence="2 3">
    <name type="scientific">Staphylococcus agnetis</name>
    <dbReference type="NCBI Taxonomy" id="985762"/>
    <lineage>
        <taxon>Bacteria</taxon>
        <taxon>Bacillati</taxon>
        <taxon>Bacillota</taxon>
        <taxon>Bacilli</taxon>
        <taxon>Bacillales</taxon>
        <taxon>Staphylococcaceae</taxon>
        <taxon>Staphylococcus</taxon>
    </lineage>
</organism>
<evidence type="ECO:0000256" key="1">
    <source>
        <dbReference type="SAM" id="Phobius"/>
    </source>
</evidence>
<dbReference type="AlphaFoldDB" id="A0A2T4MIT3"/>
<comment type="caution">
    <text evidence="2">The sequence shown here is derived from an EMBL/GenBank/DDBJ whole genome shotgun (WGS) entry which is preliminary data.</text>
</comment>
<dbReference type="RefSeq" id="WP_107368661.1">
    <property type="nucleotide sequence ID" value="NZ_CP045927.1"/>
</dbReference>